<dbReference type="KEGG" id="pib:BBD41_09380"/>
<dbReference type="PANTHER" id="PTHR43798:SF33">
    <property type="entry name" value="HYDROLASE, PUTATIVE (AFU_ORTHOLOGUE AFUA_2G14860)-RELATED"/>
    <property type="match status" value="1"/>
</dbReference>
<dbReference type="GO" id="GO:0016020">
    <property type="term" value="C:membrane"/>
    <property type="evidence" value="ECO:0007669"/>
    <property type="project" value="TreeGrafter"/>
</dbReference>
<reference evidence="2" key="1">
    <citation type="submission" date="2016-08" db="EMBL/GenBank/DDBJ databases">
        <title>Complete Genome Seqeunce of Paenibacillus sp. nov. IHBB 9852 from high altitute lake of Indian trans-Himalayas.</title>
        <authorList>
            <person name="Kiran S."/>
            <person name="Swarnkar M.K."/>
            <person name="Rana A."/>
            <person name="Tewari R."/>
            <person name="Gulati A."/>
        </authorList>
    </citation>
    <scope>NUCLEOTIDE SEQUENCE [LARGE SCALE GENOMIC DNA]</scope>
    <source>
        <strain evidence="2">IHBB 9852</strain>
    </source>
</reference>
<proteinExistence type="predicted"/>
<dbReference type="Gene3D" id="3.40.50.1820">
    <property type="entry name" value="alpha/beta hydrolase"/>
    <property type="match status" value="1"/>
</dbReference>
<evidence type="ECO:0000313" key="2">
    <source>
        <dbReference type="EMBL" id="ANY72784.1"/>
    </source>
</evidence>
<organism evidence="2">
    <name type="scientific">Paenibacillus ihbetae</name>
    <dbReference type="NCBI Taxonomy" id="1870820"/>
    <lineage>
        <taxon>Bacteria</taxon>
        <taxon>Bacillati</taxon>
        <taxon>Bacillota</taxon>
        <taxon>Bacilli</taxon>
        <taxon>Bacillales</taxon>
        <taxon>Paenibacillaceae</taxon>
        <taxon>Paenibacillus</taxon>
    </lineage>
</organism>
<dbReference type="SUPFAM" id="SSF53474">
    <property type="entry name" value="alpha/beta-Hydrolases"/>
    <property type="match status" value="1"/>
</dbReference>
<sequence length="304" mass="34090">MLTNLTVKERLNLNVKAYDTGEIMLSYMEGGDPSARPLLLLHGGSSRWQSFSSLIPDLIGKFHLYALDLRGHGRSGRASSPLGYRMEDYLSDVINLIRYIIKEPPVIFGHSLGGMIALMAGASYPASVNSIVVGDAPLSSDVLKVHTDRQREMTERWRQVAENGTINDIIFELQHMHISSPEQKEPVPAKDVFGENHPWFEFMAISLSQNDPKMLFSINYHFDEIYQAYSGIDLAAIECPVLFLQADPEQGGLLSDKDVKKAAELVRHSQVVRLNGIGHALHMQDKDLVSKAIQEFIRQMDHSF</sequence>
<evidence type="ECO:0000259" key="1">
    <source>
        <dbReference type="Pfam" id="PF00561"/>
    </source>
</evidence>
<dbReference type="EMBL" id="CP016809">
    <property type="protein sequence ID" value="ANY72784.1"/>
    <property type="molecule type" value="Genomic_DNA"/>
</dbReference>
<dbReference type="PANTHER" id="PTHR43798">
    <property type="entry name" value="MONOACYLGLYCEROL LIPASE"/>
    <property type="match status" value="1"/>
</dbReference>
<dbReference type="InterPro" id="IPR029058">
    <property type="entry name" value="AB_hydrolase_fold"/>
</dbReference>
<feature type="domain" description="AB hydrolase-1" evidence="1">
    <location>
        <begin position="37"/>
        <end position="284"/>
    </location>
</feature>
<dbReference type="Pfam" id="PF00561">
    <property type="entry name" value="Abhydrolase_1"/>
    <property type="match status" value="1"/>
</dbReference>
<accession>A0A1B2DYF5</accession>
<gene>
    <name evidence="2" type="ORF">BBD41_09380</name>
</gene>
<dbReference type="InterPro" id="IPR000073">
    <property type="entry name" value="AB_hydrolase_1"/>
</dbReference>
<dbReference type="AlphaFoldDB" id="A0A1B2DYF5"/>
<protein>
    <recommendedName>
        <fullName evidence="1">AB hydrolase-1 domain-containing protein</fullName>
    </recommendedName>
</protein>
<name>A0A1B2DYF5_9BACL</name>
<dbReference type="InterPro" id="IPR050266">
    <property type="entry name" value="AB_hydrolase_sf"/>
</dbReference>